<dbReference type="InterPro" id="IPR008007">
    <property type="entry name" value="Peptidase_M42"/>
</dbReference>
<dbReference type="Gene3D" id="3.40.630.10">
    <property type="entry name" value="Zn peptidases"/>
    <property type="match status" value="1"/>
</dbReference>
<dbReference type="Proteomes" id="UP000236950">
    <property type="component" value="Unassembled WGS sequence"/>
</dbReference>
<protein>
    <submittedName>
        <fullName evidence="3">Peptidase M42</fullName>
    </submittedName>
</protein>
<accession>A0A2S5EHH4</accession>
<dbReference type="PANTHER" id="PTHR32481">
    <property type="entry name" value="AMINOPEPTIDASE"/>
    <property type="match status" value="1"/>
</dbReference>
<comment type="caution">
    <text evidence="3">The sequence shown here is derived from an EMBL/GenBank/DDBJ whole genome shotgun (WGS) entry which is preliminary data.</text>
</comment>
<proteinExistence type="predicted"/>
<sequence length="176" mass="18969">SLDNRVGAAVLIKSLEYLQNLKFEGQLTLSFNKGEEVGLVGAQGSAQHLKPDFAIVVDVTFGEKLPENVEPIKLGEGPVIGIGTTVTRSVFEELTKTAKNNNIKYQIETFARGSGTEADVVQISSTGVKTGVVSVPILNMHSPNEVVDVKDVEESAKLLSLFALNTSLNWKGRRKS</sequence>
<name>A0A2S5EHH4_9BACT</name>
<reference evidence="3 4" key="1">
    <citation type="submission" date="2014-01" db="EMBL/GenBank/DDBJ databases">
        <title>Comparative genomics of Petrotoga.</title>
        <authorList>
            <person name="Chow K."/>
            <person name="Charchuk R."/>
            <person name="Nesbo C.L."/>
        </authorList>
    </citation>
    <scope>NUCLEOTIDE SEQUENCE [LARGE SCALE GENOMIC DNA]</scope>
    <source>
        <strain evidence="3 4">DSM 16923</strain>
    </source>
</reference>
<dbReference type="RefSeq" id="WP_146050358.1">
    <property type="nucleotide sequence ID" value="NZ_JALY01000148.1"/>
</dbReference>
<evidence type="ECO:0000256" key="2">
    <source>
        <dbReference type="ARBA" id="ARBA00022801"/>
    </source>
</evidence>
<feature type="non-terminal residue" evidence="3">
    <location>
        <position position="1"/>
    </location>
</feature>
<keyword evidence="1" id="KW-0479">Metal-binding</keyword>
<dbReference type="SUPFAM" id="SSF53187">
    <property type="entry name" value="Zn-dependent exopeptidases"/>
    <property type="match status" value="1"/>
</dbReference>
<dbReference type="InterPro" id="IPR051464">
    <property type="entry name" value="Peptidase_M42_aminopept"/>
</dbReference>
<dbReference type="EMBL" id="JALY01000148">
    <property type="protein sequence ID" value="POZ92448.1"/>
    <property type="molecule type" value="Genomic_DNA"/>
</dbReference>
<dbReference type="PANTHER" id="PTHR32481:SF6">
    <property type="entry name" value="ENDOGLUCANASE"/>
    <property type="match status" value="1"/>
</dbReference>
<dbReference type="GO" id="GO:0046872">
    <property type="term" value="F:metal ion binding"/>
    <property type="evidence" value="ECO:0007669"/>
    <property type="project" value="UniProtKB-KW"/>
</dbReference>
<evidence type="ECO:0000313" key="3">
    <source>
        <dbReference type="EMBL" id="POZ92448.1"/>
    </source>
</evidence>
<evidence type="ECO:0000313" key="4">
    <source>
        <dbReference type="Proteomes" id="UP000236950"/>
    </source>
</evidence>
<organism evidence="3 4">
    <name type="scientific">Petrotoga halophila DSM 16923</name>
    <dbReference type="NCBI Taxonomy" id="1122953"/>
    <lineage>
        <taxon>Bacteria</taxon>
        <taxon>Thermotogati</taxon>
        <taxon>Thermotogota</taxon>
        <taxon>Thermotogae</taxon>
        <taxon>Petrotogales</taxon>
        <taxon>Petrotogaceae</taxon>
        <taxon>Petrotoga</taxon>
    </lineage>
</organism>
<dbReference type="Pfam" id="PF05343">
    <property type="entry name" value="Peptidase_M42"/>
    <property type="match status" value="1"/>
</dbReference>
<keyword evidence="4" id="KW-1185">Reference proteome</keyword>
<keyword evidence="2" id="KW-0378">Hydrolase</keyword>
<dbReference type="GO" id="GO:0016787">
    <property type="term" value="F:hydrolase activity"/>
    <property type="evidence" value="ECO:0007669"/>
    <property type="project" value="UniProtKB-KW"/>
</dbReference>
<dbReference type="AlphaFoldDB" id="A0A2S5EHH4"/>
<evidence type="ECO:0000256" key="1">
    <source>
        <dbReference type="ARBA" id="ARBA00022723"/>
    </source>
</evidence>
<gene>
    <name evidence="3" type="ORF">AA81_07230</name>
</gene>